<organism evidence="1">
    <name type="scientific">marine metagenome</name>
    <dbReference type="NCBI Taxonomy" id="408172"/>
    <lineage>
        <taxon>unclassified sequences</taxon>
        <taxon>metagenomes</taxon>
        <taxon>ecological metagenomes</taxon>
    </lineage>
</organism>
<dbReference type="InterPro" id="IPR036280">
    <property type="entry name" value="Multihaem_cyt_sf"/>
</dbReference>
<dbReference type="EMBL" id="UINC01018800">
    <property type="protein sequence ID" value="SVA79243.1"/>
    <property type="molecule type" value="Genomic_DNA"/>
</dbReference>
<dbReference type="SUPFAM" id="SSF48695">
    <property type="entry name" value="Multiheme cytochromes"/>
    <property type="match status" value="1"/>
</dbReference>
<evidence type="ECO:0000313" key="1">
    <source>
        <dbReference type="EMBL" id="SVA79243.1"/>
    </source>
</evidence>
<reference evidence="1" key="1">
    <citation type="submission" date="2018-05" db="EMBL/GenBank/DDBJ databases">
        <authorList>
            <person name="Lanie J.A."/>
            <person name="Ng W.-L."/>
            <person name="Kazmierczak K.M."/>
            <person name="Andrzejewski T.M."/>
            <person name="Davidsen T.M."/>
            <person name="Wayne K.J."/>
            <person name="Tettelin H."/>
            <person name="Glass J.I."/>
            <person name="Rusch D."/>
            <person name="Podicherti R."/>
            <person name="Tsui H.-C.T."/>
            <person name="Winkler M.E."/>
        </authorList>
    </citation>
    <scope>NUCLEOTIDE SEQUENCE</scope>
</reference>
<dbReference type="PROSITE" id="PS51257">
    <property type="entry name" value="PROKAR_LIPOPROTEIN"/>
    <property type="match status" value="1"/>
</dbReference>
<name>A0A381YRS8_9ZZZZ</name>
<accession>A0A381YRS8</accession>
<dbReference type="AlphaFoldDB" id="A0A381YRS8"/>
<sequence length="224" mass="25546">MENINRIHLIKQMQVKFLSFGLLLVFLFACDTQAPEERVKHEPFTLLIQKKSSETPSGGLTTEPYLQGIQREKVQGFPDRSAFFLAERVSKITHFPCGECHTRMVSELKELENSNTPKAHWNIRLQHAGKDLMNCQTCHPNSRMNTLRSLQGAPIEFNHAYQLCAQCHFQQARDWSGGAHGKRLGGWASPRVIKNCTGCHNAHNPRLEKRWPSRASSLPNFTLE</sequence>
<gene>
    <name evidence="1" type="ORF">METZ01_LOCUS132097</name>
</gene>
<dbReference type="Gene3D" id="3.90.10.10">
    <property type="entry name" value="Cytochrome C3"/>
    <property type="match status" value="1"/>
</dbReference>
<protein>
    <submittedName>
        <fullName evidence="1">Uncharacterized protein</fullName>
    </submittedName>
</protein>
<proteinExistence type="predicted"/>